<feature type="compositionally biased region" description="Polar residues" evidence="1">
    <location>
        <begin position="109"/>
        <end position="122"/>
    </location>
</feature>
<accession>A0AAV1JYN8</accession>
<reference evidence="2 3" key="1">
    <citation type="submission" date="2023-11" db="EMBL/GenBank/DDBJ databases">
        <authorList>
            <person name="Okamura Y."/>
        </authorList>
    </citation>
    <scope>NUCLEOTIDE SEQUENCE [LARGE SCALE GENOMIC DNA]</scope>
</reference>
<feature type="compositionally biased region" description="Polar residues" evidence="1">
    <location>
        <begin position="53"/>
        <end position="65"/>
    </location>
</feature>
<evidence type="ECO:0000256" key="1">
    <source>
        <dbReference type="SAM" id="MobiDB-lite"/>
    </source>
</evidence>
<evidence type="ECO:0000313" key="3">
    <source>
        <dbReference type="Proteomes" id="UP001497472"/>
    </source>
</evidence>
<protein>
    <submittedName>
        <fullName evidence="2">Uncharacterized protein</fullName>
    </submittedName>
</protein>
<dbReference type="EMBL" id="CAVLEF010000278">
    <property type="protein sequence ID" value="CAK1554437.1"/>
    <property type="molecule type" value="Genomic_DNA"/>
</dbReference>
<evidence type="ECO:0000313" key="2">
    <source>
        <dbReference type="EMBL" id="CAK1554437.1"/>
    </source>
</evidence>
<organism evidence="2 3">
    <name type="scientific">Leptosia nina</name>
    <dbReference type="NCBI Taxonomy" id="320188"/>
    <lineage>
        <taxon>Eukaryota</taxon>
        <taxon>Metazoa</taxon>
        <taxon>Ecdysozoa</taxon>
        <taxon>Arthropoda</taxon>
        <taxon>Hexapoda</taxon>
        <taxon>Insecta</taxon>
        <taxon>Pterygota</taxon>
        <taxon>Neoptera</taxon>
        <taxon>Endopterygota</taxon>
        <taxon>Lepidoptera</taxon>
        <taxon>Glossata</taxon>
        <taxon>Ditrysia</taxon>
        <taxon>Papilionoidea</taxon>
        <taxon>Pieridae</taxon>
        <taxon>Pierinae</taxon>
        <taxon>Leptosia</taxon>
    </lineage>
</organism>
<sequence>MVAKPVPPKRPPHPPQHYTGLIKDPNVRVPSVLPPINKNPSAFESEFHKFMTSSQSEAVSLSNKKNSQRESKPQNVPVNQEYPPKTVPAPIGQYNDNIFLEAPLDYRTYQTQRLPGTPSQNYNPPPERSPWQSDYYIHNMQNNPYEQMTTHPYYRSPYQTPWYGYQK</sequence>
<dbReference type="AlphaFoldDB" id="A0AAV1JYN8"/>
<proteinExistence type="predicted"/>
<feature type="compositionally biased region" description="Pro residues" evidence="1">
    <location>
        <begin position="1"/>
        <end position="15"/>
    </location>
</feature>
<dbReference type="Proteomes" id="UP001497472">
    <property type="component" value="Unassembled WGS sequence"/>
</dbReference>
<comment type="caution">
    <text evidence="2">The sequence shown here is derived from an EMBL/GenBank/DDBJ whole genome shotgun (WGS) entry which is preliminary data.</text>
</comment>
<name>A0AAV1JYN8_9NEOP</name>
<feature type="region of interest" description="Disordered" evidence="1">
    <location>
        <begin position="109"/>
        <end position="131"/>
    </location>
</feature>
<feature type="region of interest" description="Disordered" evidence="1">
    <location>
        <begin position="1"/>
        <end position="23"/>
    </location>
</feature>
<feature type="region of interest" description="Disordered" evidence="1">
    <location>
        <begin position="53"/>
        <end position="94"/>
    </location>
</feature>
<gene>
    <name evidence="2" type="ORF">LNINA_LOCUS13353</name>
</gene>
<keyword evidence="3" id="KW-1185">Reference proteome</keyword>